<dbReference type="SUPFAM" id="SSF47090">
    <property type="entry name" value="PGBD-like"/>
    <property type="match status" value="1"/>
</dbReference>
<dbReference type="Pfam" id="PF00045">
    <property type="entry name" value="Hemopexin"/>
    <property type="match status" value="2"/>
</dbReference>
<feature type="binding site" evidence="9">
    <location>
        <position position="255"/>
    </location>
    <ligand>
        <name>Ca(2+)</name>
        <dbReference type="ChEBI" id="CHEBI:29108"/>
        <label>1</label>
    </ligand>
</feature>
<dbReference type="InterPro" id="IPR036375">
    <property type="entry name" value="Hemopexin-like_dom_sf"/>
</dbReference>
<dbReference type="InterPro" id="IPR006026">
    <property type="entry name" value="Peptidase_Metallo"/>
</dbReference>
<keyword evidence="9" id="KW-0106">Calcium</keyword>
<feature type="binding site" evidence="9">
    <location>
        <position position="253"/>
    </location>
    <ligand>
        <name>Ca(2+)</name>
        <dbReference type="ChEBI" id="CHEBI:29108"/>
        <label>1</label>
    </ligand>
</feature>
<dbReference type="GO" id="GO:0031012">
    <property type="term" value="C:extracellular matrix"/>
    <property type="evidence" value="ECO:0007669"/>
    <property type="project" value="InterPro"/>
</dbReference>
<feature type="modified residue" description="Phosphotyrosine; by PKDCC" evidence="10">
    <location>
        <position position="427"/>
    </location>
</feature>
<feature type="binding site" evidence="9">
    <location>
        <position position="252"/>
    </location>
    <ligand>
        <name>Ca(2+)</name>
        <dbReference type="ChEBI" id="CHEBI:29108"/>
        <label>3</label>
    </ligand>
</feature>
<reference evidence="13" key="2">
    <citation type="submission" date="2025-09" db="UniProtKB">
        <authorList>
            <consortium name="Ensembl"/>
        </authorList>
    </citation>
    <scope>IDENTIFICATION</scope>
</reference>
<feature type="binding site" evidence="9">
    <location>
        <position position="250"/>
    </location>
    <ligand>
        <name>Zn(2+)</name>
        <dbReference type="ChEBI" id="CHEBI:29105"/>
        <label>1</label>
    </ligand>
</feature>
<dbReference type="SUPFAM" id="SSF50923">
    <property type="entry name" value="Hemopexin-like domain"/>
    <property type="match status" value="1"/>
</dbReference>
<feature type="domain" description="Peptidase metallopeptidase" evidence="12">
    <location>
        <begin position="158"/>
        <end position="319"/>
    </location>
</feature>
<dbReference type="SMART" id="SM00235">
    <property type="entry name" value="ZnMc"/>
    <property type="match status" value="1"/>
</dbReference>
<dbReference type="SMART" id="SM00120">
    <property type="entry name" value="HX"/>
    <property type="match status" value="4"/>
</dbReference>
<dbReference type="GO" id="GO:0060971">
    <property type="term" value="P:embryonic heart tube left/right pattern formation"/>
    <property type="evidence" value="ECO:0007669"/>
    <property type="project" value="Ensembl"/>
</dbReference>
<feature type="repeat" description="Hemopexin" evidence="11">
    <location>
        <begin position="321"/>
        <end position="380"/>
    </location>
</feature>
<dbReference type="Ensembl" id="ENSEBUT00000025010.1">
    <property type="protein sequence ID" value="ENSEBUP00000024434.1"/>
    <property type="gene ID" value="ENSEBUG00000015063.1"/>
</dbReference>
<dbReference type="GeneTree" id="ENSGT00940000159140"/>
<feature type="binding site" evidence="9">
    <location>
        <position position="242"/>
    </location>
    <ligand>
        <name>Zn(2+)</name>
        <dbReference type="ChEBI" id="CHEBI:29105"/>
        <label>1</label>
    </ligand>
</feature>
<feature type="binding site" evidence="9">
    <location>
        <position position="216"/>
    </location>
    <ligand>
        <name>Ca(2+)</name>
        <dbReference type="ChEBI" id="CHEBI:29108"/>
        <label>2</label>
    </ligand>
</feature>
<feature type="repeat" description="Hemopexin" evidence="11">
    <location>
        <begin position="382"/>
        <end position="438"/>
    </location>
</feature>
<dbReference type="Gene3D" id="3.40.390.10">
    <property type="entry name" value="Collagenase (Catalytic Domain)"/>
    <property type="match status" value="1"/>
</dbReference>
<comment type="similarity">
    <text evidence="1">Belongs to the peptidase M10A family.</text>
</comment>
<dbReference type="CDD" id="cd04278">
    <property type="entry name" value="ZnMc_MMP"/>
    <property type="match status" value="1"/>
</dbReference>
<evidence type="ECO:0000256" key="5">
    <source>
        <dbReference type="ARBA" id="ARBA00022833"/>
    </source>
</evidence>
<evidence type="ECO:0000256" key="8">
    <source>
        <dbReference type="PIRSR" id="PIRSR001191-2"/>
    </source>
</evidence>
<dbReference type="PANTHER" id="PTHR10201">
    <property type="entry name" value="MATRIX METALLOPROTEINASE"/>
    <property type="match status" value="1"/>
</dbReference>
<accession>A0A8C4R2T5</accession>
<dbReference type="InterPro" id="IPR036365">
    <property type="entry name" value="PGBD-like_sf"/>
</dbReference>
<dbReference type="GO" id="GO:0061371">
    <property type="term" value="P:determination of heart left/right asymmetry"/>
    <property type="evidence" value="ECO:0007669"/>
    <property type="project" value="Ensembl"/>
</dbReference>
<dbReference type="PROSITE" id="PS51642">
    <property type="entry name" value="HEMOPEXIN_2"/>
    <property type="match status" value="3"/>
</dbReference>
<feature type="binding site" evidence="9">
    <location>
        <position position="386"/>
    </location>
    <ligand>
        <name>Ca(2+)</name>
        <dbReference type="ChEBI" id="CHEBI:29108"/>
        <label>4</label>
    </ligand>
</feature>
<keyword evidence="3 8" id="KW-0479">Metal-binding</keyword>
<feature type="binding site" evidence="8">
    <location>
        <position position="284"/>
    </location>
    <ligand>
        <name>Zn(2+)</name>
        <dbReference type="ChEBI" id="CHEBI:29105"/>
        <label>2</label>
        <note>catalytic</note>
    </ligand>
</feature>
<sequence length="561" mass="64528">MYLRRYGWLAPVAWEKMPTEPAITSTFDRERLTLPEILEGGETSRTFKWKHRHLQTTVSTKTTEQPKIREDLLPALQRFQQANSIPATGRLDSETLSFLNSPRCGVPDHLLGLTAREEDEKEDGNIATNEEEEINTNVLQAAERKRTKRAILGHRSGGQVVFGRRPLRWRLIGEGYSSQLSIGEQRQVLKLAFRMWSEVAPVEFQEDLVSPPAFVDIKLGFGTGRHLGCVRTFDGFGHEFAHAWRLGDVHFDDDENFSLPNSPRGINLLKVAVHEIGHVLGLQHVMTRNSVMQPRYLPHNGAFELDAVDRKHVQHMYGICNSPFDTIFDWVRSERQPDGRPVIFFNTYIFRNSWYWMYENRKGRPRHGDPLPISAGWPGLPISQIDGFAHVWMGSQDCTYFFKGAYYWRYDNSRDQVYSVDPEGVTYPRLIPEEFPGVPYPIDTVYFDHEDRHLYFFKENNVTAFDIYKRRPVFGHPIPLVSLFLPVRPGDHPFGGLDAAYYSYSLGSLFLLKNSQVWQVVPSRQHPAGTVTPHRDLLPGRSVSDTWKDVCDVHISMLNMA</sequence>
<dbReference type="PANTHER" id="PTHR10201:SF323">
    <property type="entry name" value="MATRIX METALLOPROTEINASE-21"/>
    <property type="match status" value="1"/>
</dbReference>
<dbReference type="SUPFAM" id="SSF55486">
    <property type="entry name" value="Metalloproteases ('zincins'), catalytic domain"/>
    <property type="match status" value="1"/>
</dbReference>
<organism evidence="13 14">
    <name type="scientific">Eptatretus burgeri</name>
    <name type="common">Inshore hagfish</name>
    <dbReference type="NCBI Taxonomy" id="7764"/>
    <lineage>
        <taxon>Eukaryota</taxon>
        <taxon>Metazoa</taxon>
        <taxon>Chordata</taxon>
        <taxon>Craniata</taxon>
        <taxon>Vertebrata</taxon>
        <taxon>Cyclostomata</taxon>
        <taxon>Myxini</taxon>
        <taxon>Myxiniformes</taxon>
        <taxon>Myxinidae</taxon>
        <taxon>Eptatretinae</taxon>
        <taxon>Eptatretus</taxon>
    </lineage>
</organism>
<evidence type="ECO:0000259" key="12">
    <source>
        <dbReference type="SMART" id="SM00235"/>
    </source>
</evidence>
<feature type="binding site" evidence="9">
    <location>
        <position position="248"/>
    </location>
    <ligand>
        <name>Ca(2+)</name>
        <dbReference type="ChEBI" id="CHEBI:29108"/>
        <label>2</label>
    </ligand>
</feature>
<dbReference type="Gene3D" id="2.110.10.10">
    <property type="entry name" value="Hemopexin-like domain"/>
    <property type="match status" value="2"/>
</dbReference>
<dbReference type="PIRSF" id="PIRSF001191">
    <property type="entry name" value="Peptidase_M10A_matrix"/>
    <property type="match status" value="1"/>
</dbReference>
<protein>
    <submittedName>
        <fullName evidence="13">Matrix metallopeptidase 21</fullName>
    </submittedName>
</protein>
<dbReference type="PRINTS" id="PR00138">
    <property type="entry name" value="MATRIXIN"/>
</dbReference>
<dbReference type="AlphaFoldDB" id="A0A8C4R2T5"/>
<dbReference type="OMA" id="CWLAAPW"/>
<keyword evidence="4" id="KW-0378">Hydrolase</keyword>
<evidence type="ECO:0000313" key="14">
    <source>
        <dbReference type="Proteomes" id="UP000694388"/>
    </source>
</evidence>
<keyword evidence="6" id="KW-0482">Metalloprotease</keyword>
<feature type="binding site" evidence="9">
    <location>
        <position position="226"/>
    </location>
    <ligand>
        <name>Zn(2+)</name>
        <dbReference type="ChEBI" id="CHEBI:29105"/>
        <label>1</label>
    </ligand>
</feature>
<dbReference type="GO" id="GO:0030198">
    <property type="term" value="P:extracellular matrix organization"/>
    <property type="evidence" value="ECO:0007669"/>
    <property type="project" value="TreeGrafter"/>
</dbReference>
<feature type="repeat" description="Hemopexin" evidence="11">
    <location>
        <begin position="439"/>
        <end position="487"/>
    </location>
</feature>
<proteinExistence type="inferred from homology"/>
<keyword evidence="5 8" id="KW-0862">Zinc</keyword>
<dbReference type="InterPro" id="IPR021190">
    <property type="entry name" value="Pept_M10A"/>
</dbReference>
<name>A0A8C4R2T5_EPTBU</name>
<dbReference type="Proteomes" id="UP000694388">
    <property type="component" value="Unplaced"/>
</dbReference>
<evidence type="ECO:0000256" key="1">
    <source>
        <dbReference type="ARBA" id="ARBA00010370"/>
    </source>
</evidence>
<feature type="binding site" evidence="9">
    <location>
        <position position="255"/>
    </location>
    <ligand>
        <name>Ca(2+)</name>
        <dbReference type="ChEBI" id="CHEBI:29108"/>
        <label>3</label>
    </ligand>
</feature>
<feature type="binding site" evidence="8">
    <location>
        <position position="274"/>
    </location>
    <ligand>
        <name>Zn(2+)</name>
        <dbReference type="ChEBI" id="CHEBI:29105"/>
        <label>2</label>
        <note>catalytic</note>
    </ligand>
</feature>
<reference evidence="13" key="1">
    <citation type="submission" date="2025-08" db="UniProtKB">
        <authorList>
            <consortium name="Ensembl"/>
        </authorList>
    </citation>
    <scope>IDENTIFICATION</scope>
</reference>
<dbReference type="GO" id="GO:0008270">
    <property type="term" value="F:zinc ion binding"/>
    <property type="evidence" value="ECO:0007669"/>
    <property type="project" value="InterPro"/>
</dbReference>
<feature type="binding site" evidence="8">
    <location>
        <position position="278"/>
    </location>
    <ligand>
        <name>Zn(2+)</name>
        <dbReference type="ChEBI" id="CHEBI:29105"/>
        <label>2</label>
        <note>catalytic</note>
    </ligand>
</feature>
<feature type="binding site" evidence="9">
    <location>
        <position position="234"/>
    </location>
    <ligand>
        <name>Ca(2+)</name>
        <dbReference type="ChEBI" id="CHEBI:29108"/>
        <label>3</label>
    </ligand>
</feature>
<evidence type="ECO:0000256" key="2">
    <source>
        <dbReference type="ARBA" id="ARBA00022670"/>
    </source>
</evidence>
<evidence type="ECO:0000256" key="4">
    <source>
        <dbReference type="ARBA" id="ARBA00022801"/>
    </source>
</evidence>
<evidence type="ECO:0000256" key="10">
    <source>
        <dbReference type="PIRSR" id="PIRSR621190-4"/>
    </source>
</evidence>
<keyword evidence="2" id="KW-0645">Protease</keyword>
<comment type="cofactor">
    <cofactor evidence="9">
        <name>Zn(2+)</name>
        <dbReference type="ChEBI" id="CHEBI:29105"/>
    </cofactor>
    <text evidence="9">Binds 2 Zn(2+) ions per subunit.</text>
</comment>
<evidence type="ECO:0000256" key="3">
    <source>
        <dbReference type="ARBA" id="ARBA00022723"/>
    </source>
</evidence>
<evidence type="ECO:0000256" key="7">
    <source>
        <dbReference type="PIRSR" id="PIRSR001191-1"/>
    </source>
</evidence>
<dbReference type="InterPro" id="IPR024079">
    <property type="entry name" value="MetalloPept_cat_dom_sf"/>
</dbReference>
<evidence type="ECO:0000256" key="9">
    <source>
        <dbReference type="PIRSR" id="PIRSR621190-2"/>
    </source>
</evidence>
<evidence type="ECO:0000313" key="13">
    <source>
        <dbReference type="Ensembl" id="ENSEBUP00000024434.1"/>
    </source>
</evidence>
<comment type="cofactor">
    <cofactor evidence="9">
        <name>Ca(2+)</name>
        <dbReference type="ChEBI" id="CHEBI:29108"/>
    </cofactor>
    <text evidence="9">Can bind about 5 Ca(2+) ions per subunit.</text>
</comment>
<dbReference type="GO" id="GO:0004222">
    <property type="term" value="F:metalloendopeptidase activity"/>
    <property type="evidence" value="ECO:0007669"/>
    <property type="project" value="InterPro"/>
</dbReference>
<dbReference type="InterPro" id="IPR033739">
    <property type="entry name" value="M10A_MMP"/>
</dbReference>
<dbReference type="Pfam" id="PF00413">
    <property type="entry name" value="Peptidase_M10"/>
    <property type="match status" value="1"/>
</dbReference>
<dbReference type="InterPro" id="IPR001818">
    <property type="entry name" value="Pept_M10_metallopeptidase"/>
</dbReference>
<evidence type="ECO:0000256" key="11">
    <source>
        <dbReference type="PROSITE-ProRule" id="PRU01011"/>
    </source>
</evidence>
<dbReference type="GO" id="GO:0030574">
    <property type="term" value="P:collagen catabolic process"/>
    <property type="evidence" value="ECO:0007669"/>
    <property type="project" value="TreeGrafter"/>
</dbReference>
<dbReference type="GO" id="GO:1901207">
    <property type="term" value="P:regulation of heart looping"/>
    <property type="evidence" value="ECO:0007669"/>
    <property type="project" value="Ensembl"/>
</dbReference>
<dbReference type="GO" id="GO:0006508">
    <property type="term" value="P:proteolysis"/>
    <property type="evidence" value="ECO:0007669"/>
    <property type="project" value="UniProtKB-KW"/>
</dbReference>
<feature type="active site" evidence="7">
    <location>
        <position position="275"/>
    </location>
</feature>
<dbReference type="InterPro" id="IPR018487">
    <property type="entry name" value="Hemopexin-like_repeat"/>
</dbReference>
<feature type="binding site" evidence="9">
    <location>
        <position position="292"/>
    </location>
    <ligand>
        <name>Zn(2+)</name>
        <dbReference type="ChEBI" id="CHEBI:29105"/>
        <label>2</label>
        <note>catalytic</note>
    </ligand>
</feature>
<evidence type="ECO:0000256" key="6">
    <source>
        <dbReference type="ARBA" id="ARBA00023049"/>
    </source>
</evidence>
<keyword evidence="14" id="KW-1185">Reference proteome</keyword>
<feature type="binding site" evidence="9">
    <location>
        <position position="235"/>
    </location>
    <ligand>
        <name>Ca(2+)</name>
        <dbReference type="ChEBI" id="CHEBI:29108"/>
        <label>3</label>
    </ligand>
</feature>
<feature type="binding site" evidence="9">
    <location>
        <position position="338"/>
    </location>
    <ligand>
        <name>Ca(2+)</name>
        <dbReference type="ChEBI" id="CHEBI:29108"/>
        <label>4</label>
    </ligand>
</feature>